<dbReference type="InterPro" id="IPR006145">
    <property type="entry name" value="PsdUridine_synth_RsuA/RluA"/>
</dbReference>
<comment type="caution">
    <text evidence="4">The sequence shown here is derived from an EMBL/GenBank/DDBJ whole genome shotgun (WGS) entry which is preliminary data.</text>
</comment>
<protein>
    <submittedName>
        <fullName evidence="4">RluA family pseudouridine synthase</fullName>
    </submittedName>
</protein>
<dbReference type="SUPFAM" id="SSF55120">
    <property type="entry name" value="Pseudouridine synthase"/>
    <property type="match status" value="1"/>
</dbReference>
<dbReference type="OrthoDB" id="9807829at2"/>
<accession>A0A2N5D9V5</accession>
<proteinExistence type="inferred from homology"/>
<dbReference type="RefSeq" id="WP_101719259.1">
    <property type="nucleotide sequence ID" value="NZ_PJRS01000037.1"/>
</dbReference>
<organism evidence="4 5">
    <name type="scientific">Caulobacter zeae</name>
    <dbReference type="NCBI Taxonomy" id="2055137"/>
    <lineage>
        <taxon>Bacteria</taxon>
        <taxon>Pseudomonadati</taxon>
        <taxon>Pseudomonadota</taxon>
        <taxon>Alphaproteobacteria</taxon>
        <taxon>Caulobacterales</taxon>
        <taxon>Caulobacteraceae</taxon>
        <taxon>Caulobacter</taxon>
    </lineage>
</organism>
<dbReference type="PANTHER" id="PTHR21600:SF87">
    <property type="entry name" value="RNA PSEUDOURIDYLATE SYNTHASE DOMAIN-CONTAINING PROTEIN 1"/>
    <property type="match status" value="1"/>
</dbReference>
<dbReference type="Pfam" id="PF00849">
    <property type="entry name" value="PseudoU_synth_2"/>
    <property type="match status" value="1"/>
</dbReference>
<dbReference type="InterPro" id="IPR020103">
    <property type="entry name" value="PsdUridine_synth_cat_dom_sf"/>
</dbReference>
<dbReference type="EMBL" id="PJRS01000037">
    <property type="protein sequence ID" value="PLR22854.1"/>
    <property type="molecule type" value="Genomic_DNA"/>
</dbReference>
<gene>
    <name evidence="4" type="ORF">SGCZBJ_17560</name>
</gene>
<sequence>MSKPPRRPPAAPKPKASDTPIELTPDEVAFTRSLVIHEDDSVFVLNKPAGLSSQGGRIKAHTLDDLLWALARRDRPRPRLIHRLDRDTSGVILTARTKPAATFLGKALMGKRFRKTYLAIVAPGAPEPRGGRIDSPLRRESIGREAYMRVCEPDHPDAEAARSRYRTLAANGQAALVELSPDTGRMHQLRVHMASIGRPIAGDSRYGGTLMLAGAPVPRLMLHAARLVFPHPEGDELRIEAPLPDDFKAVLERLDLALPER</sequence>
<comment type="similarity">
    <text evidence="1">Belongs to the pseudouridine synthase RluA family.</text>
</comment>
<dbReference type="AlphaFoldDB" id="A0A2N5D9V5"/>
<dbReference type="InterPro" id="IPR050188">
    <property type="entry name" value="RluA_PseudoU_synthase"/>
</dbReference>
<name>A0A2N5D9V5_9CAUL</name>
<dbReference type="GO" id="GO:0003723">
    <property type="term" value="F:RNA binding"/>
    <property type="evidence" value="ECO:0007669"/>
    <property type="project" value="InterPro"/>
</dbReference>
<reference evidence="4 5" key="1">
    <citation type="submission" date="2017-12" db="EMBL/GenBank/DDBJ databases">
        <title>The genome sequence of Caulobacter sp. 410.</title>
        <authorList>
            <person name="Gao J."/>
            <person name="Mao X."/>
            <person name="Sun J."/>
        </authorList>
    </citation>
    <scope>NUCLEOTIDE SEQUENCE [LARGE SCALE GENOMIC DNA]</scope>
    <source>
        <strain evidence="4 5">410</strain>
    </source>
</reference>
<evidence type="ECO:0000313" key="5">
    <source>
        <dbReference type="Proteomes" id="UP000234479"/>
    </source>
</evidence>
<keyword evidence="5" id="KW-1185">Reference proteome</keyword>
<feature type="region of interest" description="Disordered" evidence="2">
    <location>
        <begin position="1"/>
        <end position="21"/>
    </location>
</feature>
<dbReference type="GO" id="GO:0000455">
    <property type="term" value="P:enzyme-directed rRNA pseudouridine synthesis"/>
    <property type="evidence" value="ECO:0007669"/>
    <property type="project" value="TreeGrafter"/>
</dbReference>
<dbReference type="Proteomes" id="UP000234479">
    <property type="component" value="Unassembled WGS sequence"/>
</dbReference>
<evidence type="ECO:0000256" key="2">
    <source>
        <dbReference type="SAM" id="MobiDB-lite"/>
    </source>
</evidence>
<dbReference type="PANTHER" id="PTHR21600">
    <property type="entry name" value="MITOCHONDRIAL RNA PSEUDOURIDINE SYNTHASE"/>
    <property type="match status" value="1"/>
</dbReference>
<evidence type="ECO:0000313" key="4">
    <source>
        <dbReference type="EMBL" id="PLR22854.1"/>
    </source>
</evidence>
<dbReference type="Gene3D" id="3.30.2350.10">
    <property type="entry name" value="Pseudouridine synthase"/>
    <property type="match status" value="1"/>
</dbReference>
<dbReference type="GO" id="GO:0140098">
    <property type="term" value="F:catalytic activity, acting on RNA"/>
    <property type="evidence" value="ECO:0007669"/>
    <property type="project" value="UniProtKB-ARBA"/>
</dbReference>
<evidence type="ECO:0000259" key="3">
    <source>
        <dbReference type="Pfam" id="PF00849"/>
    </source>
</evidence>
<dbReference type="CDD" id="cd02869">
    <property type="entry name" value="PseudoU_synth_RluA_like"/>
    <property type="match status" value="1"/>
</dbReference>
<dbReference type="GO" id="GO:0009982">
    <property type="term" value="F:pseudouridine synthase activity"/>
    <property type="evidence" value="ECO:0007669"/>
    <property type="project" value="InterPro"/>
</dbReference>
<feature type="domain" description="Pseudouridine synthase RsuA/RluA-like" evidence="3">
    <location>
        <begin position="42"/>
        <end position="195"/>
    </location>
</feature>
<evidence type="ECO:0000256" key="1">
    <source>
        <dbReference type="ARBA" id="ARBA00010876"/>
    </source>
</evidence>